<comment type="caution">
    <text evidence="9">The sequence shown here is derived from an EMBL/GenBank/DDBJ whole genome shotgun (WGS) entry which is preliminary data.</text>
</comment>
<evidence type="ECO:0000259" key="8">
    <source>
        <dbReference type="Pfam" id="PF11799"/>
    </source>
</evidence>
<name>A0A418T497_9RHOB</name>
<dbReference type="Proteomes" id="UP000284202">
    <property type="component" value="Unassembled WGS sequence"/>
</dbReference>
<feature type="domain" description="DNA polymerase Y-family little finger" evidence="8">
    <location>
        <begin position="237"/>
        <end position="325"/>
    </location>
</feature>
<dbReference type="OrthoDB" id="9788640at2"/>
<reference evidence="10" key="1">
    <citation type="submission" date="2018-09" db="EMBL/GenBank/DDBJ databases">
        <title>Acidovorax cavernicola nov. sp. isolated from Gruta de las Maravillas (Aracena, Spain).</title>
        <authorList>
            <person name="Jurado V."/>
            <person name="Gutierrez-Patricio S."/>
            <person name="Gonzalez-Pimentel J.L."/>
            <person name="Miller A.Z."/>
            <person name="Laiz L."/>
            <person name="Saiz-Jimenez C."/>
        </authorList>
    </citation>
    <scope>NUCLEOTIDE SEQUENCE [LARGE SCALE GENOMIC DNA]</scope>
    <source>
        <strain evidence="10">1011MAR3C25</strain>
    </source>
</reference>
<dbReference type="CDD" id="cd03468">
    <property type="entry name" value="PolY_like"/>
    <property type="match status" value="1"/>
</dbReference>
<evidence type="ECO:0000256" key="1">
    <source>
        <dbReference type="ARBA" id="ARBA00010945"/>
    </source>
</evidence>
<comment type="similarity">
    <text evidence="1">Belongs to the DNA polymerase type-Y family.</text>
</comment>
<organism evidence="9 10">
    <name type="scientific">Paracoccus onubensis</name>
    <dbReference type="NCBI Taxonomy" id="1675788"/>
    <lineage>
        <taxon>Bacteria</taxon>
        <taxon>Pseudomonadati</taxon>
        <taxon>Pseudomonadota</taxon>
        <taxon>Alphaproteobacteria</taxon>
        <taxon>Rhodobacterales</taxon>
        <taxon>Paracoccaceae</taxon>
        <taxon>Paracoccus</taxon>
    </lineage>
</organism>
<dbReference type="PANTHER" id="PTHR35369">
    <property type="entry name" value="BLR3025 PROTEIN-RELATED"/>
    <property type="match status" value="1"/>
</dbReference>
<dbReference type="InterPro" id="IPR001126">
    <property type="entry name" value="UmuC"/>
</dbReference>
<dbReference type="PANTHER" id="PTHR35369:SF2">
    <property type="entry name" value="BLR3025 PROTEIN"/>
    <property type="match status" value="1"/>
</dbReference>
<keyword evidence="10" id="KW-1185">Reference proteome</keyword>
<evidence type="ECO:0000313" key="9">
    <source>
        <dbReference type="EMBL" id="RJE88041.1"/>
    </source>
</evidence>
<sequence length="488" mass="54128">MAKRLLSIWFPRLASDLHLRHRPGKGPFALSHRSGNTIHLHCLNMTAEAQGLRRGMPLADARAICPRLVTHPADLQREAAGLMALRRFTLRYAPLVAKDGSDGLIADISGVPHLFGGEEALRDDLHARFARAGITIDTAIAGSRGAAFALARHGGGIIPGGALQRGIATLPVAGLRIGHEIAEGLTRLGLTRIGDLACQPRASLARRFGPGLMMRLDQALGERSEPVAAEPEAPHFGVRMTLPEPIGLQADVMASLLRLLKQLGRKLARHEMGARRLRLELMRVDRATIRIEIGLARPMRDPFRIAALFTRKLEEVDAGFGIEAMRLHAHVTENLPPEQIGNTPDQEDALADLFSRLGNRLGFQHVQRLLPADSDIPERSFTLSAAAYSRAEIRPPRYGPLRPLIIFPPEPVTAVSGHPPVRFRWRRRGYTTLRATGPERIAPEWWFDDPAWRSGIRDYWRIETRQGPRLWLFHTPQAPAWAMQGEFA</sequence>
<dbReference type="Pfam" id="PF00817">
    <property type="entry name" value="IMS"/>
    <property type="match status" value="1"/>
</dbReference>
<dbReference type="AlphaFoldDB" id="A0A418T497"/>
<dbReference type="Pfam" id="PF11799">
    <property type="entry name" value="IMS_C"/>
    <property type="match status" value="1"/>
</dbReference>
<accession>A0A418T497</accession>
<evidence type="ECO:0000256" key="2">
    <source>
        <dbReference type="ARBA" id="ARBA00011245"/>
    </source>
</evidence>
<evidence type="ECO:0000259" key="7">
    <source>
        <dbReference type="Pfam" id="PF00817"/>
    </source>
</evidence>
<dbReference type="Gene3D" id="3.40.1170.60">
    <property type="match status" value="1"/>
</dbReference>
<dbReference type="Gene3D" id="3.30.70.270">
    <property type="match status" value="1"/>
</dbReference>
<protein>
    <recommendedName>
        <fullName evidence="3">DNA-directed DNA polymerase</fullName>
        <ecNumber evidence="3">2.7.7.7</ecNumber>
    </recommendedName>
</protein>
<keyword evidence="4" id="KW-0227">DNA damage</keyword>
<evidence type="ECO:0000313" key="10">
    <source>
        <dbReference type="Proteomes" id="UP000284202"/>
    </source>
</evidence>
<proteinExistence type="inferred from homology"/>
<feature type="domain" description="UmuC" evidence="7">
    <location>
        <begin position="27"/>
        <end position="147"/>
    </location>
</feature>
<evidence type="ECO:0000256" key="4">
    <source>
        <dbReference type="ARBA" id="ARBA00022763"/>
    </source>
</evidence>
<evidence type="ECO:0000256" key="5">
    <source>
        <dbReference type="ARBA" id="ARBA00025589"/>
    </source>
</evidence>
<dbReference type="EMBL" id="QZCG01000002">
    <property type="protein sequence ID" value="RJE88041.1"/>
    <property type="molecule type" value="Genomic_DNA"/>
</dbReference>
<dbReference type="GO" id="GO:0003684">
    <property type="term" value="F:damaged DNA binding"/>
    <property type="evidence" value="ECO:0007669"/>
    <property type="project" value="InterPro"/>
</dbReference>
<dbReference type="InterPro" id="IPR043128">
    <property type="entry name" value="Rev_trsase/Diguanyl_cyclase"/>
</dbReference>
<dbReference type="InterPro" id="IPR017961">
    <property type="entry name" value="DNA_pol_Y-fam_little_finger"/>
</dbReference>
<dbReference type="InterPro" id="IPR050356">
    <property type="entry name" value="SulA_CellDiv_inhibitor"/>
</dbReference>
<dbReference type="GO" id="GO:0006281">
    <property type="term" value="P:DNA repair"/>
    <property type="evidence" value="ECO:0007669"/>
    <property type="project" value="InterPro"/>
</dbReference>
<dbReference type="InterPro" id="IPR043502">
    <property type="entry name" value="DNA/RNA_pol_sf"/>
</dbReference>
<dbReference type="SUPFAM" id="SSF56672">
    <property type="entry name" value="DNA/RNA polymerases"/>
    <property type="match status" value="1"/>
</dbReference>
<evidence type="ECO:0000256" key="3">
    <source>
        <dbReference type="ARBA" id="ARBA00012417"/>
    </source>
</evidence>
<gene>
    <name evidence="9" type="ORF">D3P04_03760</name>
</gene>
<dbReference type="RefSeq" id="WP_119746086.1">
    <property type="nucleotide sequence ID" value="NZ_QZCG01000002.1"/>
</dbReference>
<evidence type="ECO:0000256" key="6">
    <source>
        <dbReference type="ARBA" id="ARBA00049244"/>
    </source>
</evidence>
<comment type="catalytic activity">
    <reaction evidence="6">
        <text>DNA(n) + a 2'-deoxyribonucleoside 5'-triphosphate = DNA(n+1) + diphosphate</text>
        <dbReference type="Rhea" id="RHEA:22508"/>
        <dbReference type="Rhea" id="RHEA-COMP:17339"/>
        <dbReference type="Rhea" id="RHEA-COMP:17340"/>
        <dbReference type="ChEBI" id="CHEBI:33019"/>
        <dbReference type="ChEBI" id="CHEBI:61560"/>
        <dbReference type="ChEBI" id="CHEBI:173112"/>
        <dbReference type="EC" id="2.7.7.7"/>
    </reaction>
</comment>
<comment type="function">
    <text evidence="5">Poorly processive, error-prone DNA polymerase involved in untargeted mutagenesis. Copies undamaged DNA at stalled replication forks, which arise in vivo from mismatched or misaligned primer ends. These misaligned primers can be extended by PolIV. Exhibits no 3'-5' exonuclease (proofreading) activity. May be involved in translesional synthesis, in conjunction with the beta clamp from PolIII.</text>
</comment>
<dbReference type="EC" id="2.7.7.7" evidence="3"/>
<comment type="subunit">
    <text evidence="2">Monomer.</text>
</comment>